<protein>
    <submittedName>
        <fullName evidence="2">Uncharacterized protein</fullName>
    </submittedName>
</protein>
<dbReference type="Proteomes" id="UP000324585">
    <property type="component" value="Unassembled WGS sequence"/>
</dbReference>
<evidence type="ECO:0000313" key="2">
    <source>
        <dbReference type="EMBL" id="KAA8495809.1"/>
    </source>
</evidence>
<name>A0A5J4YW87_PORPP</name>
<proteinExistence type="predicted"/>
<organism evidence="2 3">
    <name type="scientific">Porphyridium purpureum</name>
    <name type="common">Red alga</name>
    <name type="synonym">Porphyridium cruentum</name>
    <dbReference type="NCBI Taxonomy" id="35688"/>
    <lineage>
        <taxon>Eukaryota</taxon>
        <taxon>Rhodophyta</taxon>
        <taxon>Bangiophyceae</taxon>
        <taxon>Porphyridiales</taxon>
        <taxon>Porphyridiaceae</taxon>
        <taxon>Porphyridium</taxon>
    </lineage>
</organism>
<evidence type="ECO:0000313" key="3">
    <source>
        <dbReference type="Proteomes" id="UP000324585"/>
    </source>
</evidence>
<feature type="region of interest" description="Disordered" evidence="1">
    <location>
        <begin position="1340"/>
        <end position="1368"/>
    </location>
</feature>
<comment type="caution">
    <text evidence="2">The sequence shown here is derived from an EMBL/GenBank/DDBJ whole genome shotgun (WGS) entry which is preliminary data.</text>
</comment>
<gene>
    <name evidence="2" type="ORF">FVE85_1964</name>
</gene>
<sequence length="1773" mass="197430">MAESEAICAERAASKIRHLVVVVHLNASSANMSICTTSVAFYHATQMCKDLLCALDDEPLARSMGKEQQQDGVHGVQRHVMISMLAAVTTARRSTRPLHHIADACNIRIVPILESQSVRIPVFDPEKGSSSHDTSSASLPSDLAAVASKCMLNSVLPVLIDLLNSSNAREAEGAGKEGADGDDASISVLDEAVTNDMGSSFDALAEITRLGLFHFGRANGTFADDTDSGRHSHEGTSRDLVLLTDATTQSSPVQLSRIIHEVKICGVRISAVLFGDAGFPYLREYSGISSLCQSTGGTVFGDENLARIFRQLWCTTISHDEGTEVAGAAFLSGESHLWWPSRSLFRPTLRMIAHEANEDAGVSNSGPRLSGSSYEFPVAGRPILKSLTECVVQKYVVSEKSSHLVVSNRLMHGFRKRSASLLPGDVTFDAELFLYPDVQLRFRLRSIQFATENARSNSTSGMLEASIAVVAQPVFLQSLHALMFKATTLGVRNSSVGSSSVVCVVRQLIFEMRRRDVFFNQIGNMDFEFVSRSELAQLFFGSCGFDCGDLPMLFHVRSLYTLNLECRNWIHISIHFRSKGGGKVRVVRLSDNCFIVLSLNDPDRSFWMVGEQRISSCANSVVFAFSSQDTPFINQVMRKVKQALSQFLLNTSNYPPSLLWPTRMDSTRLIRFSPILSWRLFERRTRVCSLRDPDVLFAAFTETRARDGLTFIERKSDSTLCCVDPCAENSELAVEQALVYHAAVIERAVLITISYHHPSKEIDESKEAAMLANLSRLQEIEVADDMLVKAFDAFEDLSRVRQLRSQFNFCAPSVWSHWEWIFARSTPRVYVDLPLLDNTELDDQVLAELHRVLRDTGEAYIAEHDLVMVCDTMYVKLCSDGRHFFVVLPKSEHIWMKHLGEDAKERDLIHQGGRKPAPERWISVEVVLFRRPRFWPAQNQVLLSDSEVSPSMRLEMDAFTQSIRKAHQENICRIVASEIVLTDNVEVISARSVQMALGACRISTISLMKLPLPETRTETATKAVHARVAASRSFRSFPWSDSFFCIRPLSQLVRVPSQRQQQLSDWLISPCFAELRPGFQLYIYSLDTKRDLSSSASASLGVLVQETSGGSGGVASMLPVRSFQRPMISDLCLLATSAIDEVCVIAARRCVVSLISDEYGLPALFRSMVLDYFLLHGLVKRDALPRSASIESGSPSLSKVRGFGLEQHDSEDPVEAFTPPASLGRSVSFGMSATFSEPEHLDRGFHMEFVDDIFSSPELRLRVEIRQFPPDGGNFSISIERSNVNVFQQAEFSDVEIRRRPSLRVLLDFESFSYAAQVSILYHLIFDTRGVLNVSANEQEQQNGHVVMPPASREQQPSQPLSHQQQQQQQQFFASSKGDCLVRLGFRYSENPPLRTDAFVDIYTLTLALEGFGRMSQQIRKRAGPSASRDGTVKVDLSAFEHDFRMLFPGAFNCSAIEMVVLMTTCLKRIRSLHNMRFLQGADTCSGYFAIRIDGGATSVESKPSAEAAEYALLQLIPNAQEQRMQLRIVCAFAPYAGSCMAQEANTALRVLENKSDAAWSVALSLRTSHRHSLQVVCEERFRVILHEGLELAACMVLWENAFLGPHTHDTSSYASRQRDTAAAERNCSVQALLNSMGVWISRTAFDARRFPALDFCEYEVGASEFLTWLNAERSSGFFTMPLGLDAHGEAFVVPCKKELARAAVIHISWSVAEPLQPWTLELWRTDGGSARNEAERSGGLIIICEFVNNLLLFMSEWNSATLSTVIQDSKKT</sequence>
<keyword evidence="3" id="KW-1185">Reference proteome</keyword>
<dbReference type="EMBL" id="VRMN01000003">
    <property type="protein sequence ID" value="KAA8495809.1"/>
    <property type="molecule type" value="Genomic_DNA"/>
</dbReference>
<feature type="compositionally biased region" description="Low complexity" evidence="1">
    <location>
        <begin position="1355"/>
        <end position="1368"/>
    </location>
</feature>
<accession>A0A5J4YW87</accession>
<evidence type="ECO:0000256" key="1">
    <source>
        <dbReference type="SAM" id="MobiDB-lite"/>
    </source>
</evidence>
<reference evidence="3" key="1">
    <citation type="journal article" date="2019" name="Nat. Commun.">
        <title>Expansion of phycobilisome linker gene families in mesophilic red algae.</title>
        <authorList>
            <person name="Lee J."/>
            <person name="Kim D."/>
            <person name="Bhattacharya D."/>
            <person name="Yoon H.S."/>
        </authorList>
    </citation>
    <scope>NUCLEOTIDE SEQUENCE [LARGE SCALE GENOMIC DNA]</scope>
    <source>
        <strain evidence="3">CCMP 1328</strain>
    </source>
</reference>